<dbReference type="Gene3D" id="3.20.20.80">
    <property type="entry name" value="Glycosidases"/>
    <property type="match status" value="1"/>
</dbReference>
<proteinExistence type="inferred from homology"/>
<keyword evidence="2" id="KW-0326">Glycosidase</keyword>
<comment type="similarity">
    <text evidence="1 2">Belongs to the glycosyl hydrolase 31 family.</text>
</comment>
<sequence>MAAGNGAYAEYERMLSPKMDAARVVQGENWRIGVITNALLRFEWSDTGVFEDRPTQVVANRNIAPVDDINLKVEERDGRIILDTGELYVTYDQKPFSKEGLSVVVKHLTTSQFNTWHYGDAAPGNLRGTTRTLDTINGRTELEEGIISRDGWAILDDSRSNVVSYEGADPKAVFGQANINAGGWRVVSRAHAGANGADGAGADGADAKPETDFYFFGYAHEYKRAIHDFYALTGPQPLLPRWALGNWWSRYFAYTQDEYLKLHDRFKKEGIPFTTAVIDMDWHITNIDPKYGYGWTGYTWNEELFPDHVQFLHELDKRGLKNTLNVHPRDGVRGYEKPYAELATKVGIDPATDEAVEFDLTSPAFMNGYFDMHHELEDEGVDFWWLDWQQGGVTRQPGLDPLWMLNHVHYIDSARDGKWPLTFSRYAGPGSHRYPVGFSGDSIVSWESLQFQPEFTATASNIGFGWWSHDIGGHMMGYRDDELEARWYQYGVFSPINRLHSSNSAFTSKEPWNFRREVRDAMVQALQLRHRLIPFLHTMNYRAHTEGEPLVQPMYWNAPESAGAYEVPQEFWFGPNLVMAPITSPSDKGVAKAKADVWLPAGEWFDVFSGRRYVSRDIQTAGIGYGEGNGGSGRKFEAWRALDRQPLFAQAGTILPLAQLGEGQSINSVANPSAFEVVVFPDSAGEAHEFTLVEDNGSFEDAREGRVARTRFTWNGTELVISAVSGDAAAVAAVPQAREWTVTLRGVSDLGASGLHVEGVGADGAGAGADVKVVAYAYDEDTMSASYTLSVASVAQDVRVVVTVEGGAQPAPNPVAEDARKMLLDTQIAYNMKEAVYRVAQSNDPAELAALGAQRFDYEYGLHGDSAEHNVGLRIPAEVESALKEIMLRS</sequence>
<evidence type="ECO:0000313" key="6">
    <source>
        <dbReference type="EMBL" id="OTA29458.1"/>
    </source>
</evidence>
<evidence type="ECO:0000256" key="2">
    <source>
        <dbReference type="RuleBase" id="RU361185"/>
    </source>
</evidence>
<dbReference type="Gene3D" id="2.60.40.1180">
    <property type="entry name" value="Golgi alpha-mannosidase II"/>
    <property type="match status" value="2"/>
</dbReference>
<dbReference type="GO" id="GO:0006491">
    <property type="term" value="P:N-glycan processing"/>
    <property type="evidence" value="ECO:0007669"/>
    <property type="project" value="TreeGrafter"/>
</dbReference>
<dbReference type="AlphaFoldDB" id="A0A1Y2SYJ2"/>
<evidence type="ECO:0000256" key="1">
    <source>
        <dbReference type="ARBA" id="ARBA00007806"/>
    </source>
</evidence>
<evidence type="ECO:0000259" key="5">
    <source>
        <dbReference type="Pfam" id="PF21365"/>
    </source>
</evidence>
<dbReference type="RefSeq" id="WP_257639472.1">
    <property type="nucleotide sequence ID" value="NZ_NEKB01000002.1"/>
</dbReference>
<feature type="domain" description="DUF5110" evidence="4">
    <location>
        <begin position="679"/>
        <end position="746"/>
    </location>
</feature>
<dbReference type="GO" id="GO:0005975">
    <property type="term" value="P:carbohydrate metabolic process"/>
    <property type="evidence" value="ECO:0007669"/>
    <property type="project" value="InterPro"/>
</dbReference>
<feature type="domain" description="Glycosyl hydrolase family 31 C-terminal" evidence="5">
    <location>
        <begin position="547"/>
        <end position="655"/>
    </location>
</feature>
<dbReference type="PANTHER" id="PTHR22762">
    <property type="entry name" value="ALPHA-GLUCOSIDASE"/>
    <property type="match status" value="1"/>
</dbReference>
<protein>
    <submittedName>
        <fullName evidence="6">Alpha-glucosidase</fullName>
    </submittedName>
</protein>
<keyword evidence="2" id="KW-0378">Hydrolase</keyword>
<dbReference type="Proteomes" id="UP000243540">
    <property type="component" value="Unassembled WGS sequence"/>
</dbReference>
<evidence type="ECO:0000313" key="7">
    <source>
        <dbReference type="Proteomes" id="UP000243540"/>
    </source>
</evidence>
<gene>
    <name evidence="6" type="ORF">B9T39_03660</name>
</gene>
<comment type="caution">
    <text evidence="6">The sequence shown here is derived from an EMBL/GenBank/DDBJ whole genome shotgun (WGS) entry which is preliminary data.</text>
</comment>
<dbReference type="InterPro" id="IPR033403">
    <property type="entry name" value="DUF5110"/>
</dbReference>
<dbReference type="Pfam" id="PF21365">
    <property type="entry name" value="Glyco_hydro_31_3rd"/>
    <property type="match status" value="1"/>
</dbReference>
<dbReference type="CDD" id="cd06595">
    <property type="entry name" value="GH31_u1"/>
    <property type="match status" value="1"/>
</dbReference>
<evidence type="ECO:0000259" key="4">
    <source>
        <dbReference type="Pfam" id="PF17137"/>
    </source>
</evidence>
<name>A0A1Y2SYJ2_9BIFI</name>
<dbReference type="InterPro" id="IPR017853">
    <property type="entry name" value="GH"/>
</dbReference>
<dbReference type="SUPFAM" id="SSF51011">
    <property type="entry name" value="Glycosyl hydrolase domain"/>
    <property type="match status" value="1"/>
</dbReference>
<organism evidence="6 7">
    <name type="scientific">Alloscardovia macacae</name>
    <dbReference type="NCBI Taxonomy" id="1160091"/>
    <lineage>
        <taxon>Bacteria</taxon>
        <taxon>Bacillati</taxon>
        <taxon>Actinomycetota</taxon>
        <taxon>Actinomycetes</taxon>
        <taxon>Bifidobacteriales</taxon>
        <taxon>Bifidobacteriaceae</taxon>
        <taxon>Alloscardovia</taxon>
    </lineage>
</organism>
<dbReference type="EMBL" id="NEKC01000006">
    <property type="protein sequence ID" value="OTA29458.1"/>
    <property type="molecule type" value="Genomic_DNA"/>
</dbReference>
<dbReference type="STRING" id="1160091.B9T39_03660"/>
<dbReference type="SUPFAM" id="SSF51445">
    <property type="entry name" value="(Trans)glycosidases"/>
    <property type="match status" value="1"/>
</dbReference>
<accession>A0A1Y2SYJ2</accession>
<evidence type="ECO:0000259" key="3">
    <source>
        <dbReference type="Pfam" id="PF01055"/>
    </source>
</evidence>
<feature type="domain" description="Glycoside hydrolase family 31 TIM barrel" evidence="3">
    <location>
        <begin position="237"/>
        <end position="539"/>
    </location>
</feature>
<dbReference type="InterPro" id="IPR048395">
    <property type="entry name" value="Glyco_hydro_31_C"/>
</dbReference>
<dbReference type="Pfam" id="PF01055">
    <property type="entry name" value="Glyco_hydro_31_2nd"/>
    <property type="match status" value="1"/>
</dbReference>
<reference evidence="6 7" key="1">
    <citation type="submission" date="2017-04" db="EMBL/GenBank/DDBJ databases">
        <title>Draft genome sequences of Alloscardovia macacae UMA81211 and UMA81212 isolated from the feces of a rhesus macaque (Macaca mulatta).</title>
        <authorList>
            <person name="Albert K."/>
            <person name="Sela D.A."/>
        </authorList>
    </citation>
    <scope>NUCLEOTIDE SEQUENCE [LARGE SCALE GENOMIC DNA]</scope>
    <source>
        <strain evidence="6 7">UMA81212</strain>
    </source>
</reference>
<dbReference type="GO" id="GO:0090599">
    <property type="term" value="F:alpha-glucosidase activity"/>
    <property type="evidence" value="ECO:0007669"/>
    <property type="project" value="TreeGrafter"/>
</dbReference>
<dbReference type="InterPro" id="IPR013780">
    <property type="entry name" value="Glyco_hydro_b"/>
</dbReference>
<dbReference type="PANTHER" id="PTHR22762:SF89">
    <property type="entry name" value="ALPHA-XYLOSIDASE"/>
    <property type="match status" value="1"/>
</dbReference>
<dbReference type="Pfam" id="PF17137">
    <property type="entry name" value="DUF5110"/>
    <property type="match status" value="1"/>
</dbReference>
<dbReference type="InterPro" id="IPR000322">
    <property type="entry name" value="Glyco_hydro_31_TIM"/>
</dbReference>